<feature type="region of interest" description="Disordered" evidence="1">
    <location>
        <begin position="57"/>
        <end position="99"/>
    </location>
</feature>
<dbReference type="Proteomes" id="UP001286313">
    <property type="component" value="Unassembled WGS sequence"/>
</dbReference>
<accession>A0AAE1BR59</accession>
<protein>
    <submittedName>
        <fullName evidence="2">Uncharacterized protein</fullName>
    </submittedName>
</protein>
<name>A0AAE1BR59_PETCI</name>
<gene>
    <name evidence="2" type="ORF">Pcinc_038761</name>
</gene>
<organism evidence="2 3">
    <name type="scientific">Petrolisthes cinctipes</name>
    <name type="common">Flat porcelain crab</name>
    <dbReference type="NCBI Taxonomy" id="88211"/>
    <lineage>
        <taxon>Eukaryota</taxon>
        <taxon>Metazoa</taxon>
        <taxon>Ecdysozoa</taxon>
        <taxon>Arthropoda</taxon>
        <taxon>Crustacea</taxon>
        <taxon>Multicrustacea</taxon>
        <taxon>Malacostraca</taxon>
        <taxon>Eumalacostraca</taxon>
        <taxon>Eucarida</taxon>
        <taxon>Decapoda</taxon>
        <taxon>Pleocyemata</taxon>
        <taxon>Anomura</taxon>
        <taxon>Galatheoidea</taxon>
        <taxon>Porcellanidae</taxon>
        <taxon>Petrolisthes</taxon>
    </lineage>
</organism>
<comment type="caution">
    <text evidence="2">The sequence shown here is derived from an EMBL/GenBank/DDBJ whole genome shotgun (WGS) entry which is preliminary data.</text>
</comment>
<proteinExistence type="predicted"/>
<dbReference type="EMBL" id="JAWQEG010006450">
    <property type="protein sequence ID" value="KAK3854777.1"/>
    <property type="molecule type" value="Genomic_DNA"/>
</dbReference>
<evidence type="ECO:0000313" key="3">
    <source>
        <dbReference type="Proteomes" id="UP001286313"/>
    </source>
</evidence>
<evidence type="ECO:0000256" key="1">
    <source>
        <dbReference type="SAM" id="MobiDB-lite"/>
    </source>
</evidence>
<keyword evidence="3" id="KW-1185">Reference proteome</keyword>
<sequence length="99" mass="11781">MGMKRMRMKDEDAEDLRVWKRGWGLRGKIHGNKGHDGGYRCGDGRDWRAATWAGMMSMRSEERGKTSEDREEEVRQEKREDRGRREREEEKIKEGTSHK</sequence>
<reference evidence="2" key="1">
    <citation type="submission" date="2023-10" db="EMBL/GenBank/DDBJ databases">
        <title>Genome assemblies of two species of porcelain crab, Petrolisthes cinctipes and Petrolisthes manimaculis (Anomura: Porcellanidae).</title>
        <authorList>
            <person name="Angst P."/>
        </authorList>
    </citation>
    <scope>NUCLEOTIDE SEQUENCE</scope>
    <source>
        <strain evidence="2">PB745_01</strain>
        <tissue evidence="2">Gill</tissue>
    </source>
</reference>
<dbReference type="AlphaFoldDB" id="A0AAE1BR59"/>
<evidence type="ECO:0000313" key="2">
    <source>
        <dbReference type="EMBL" id="KAK3854777.1"/>
    </source>
</evidence>
<feature type="compositionally biased region" description="Basic and acidic residues" evidence="1">
    <location>
        <begin position="59"/>
        <end position="99"/>
    </location>
</feature>